<gene>
    <name evidence="1" type="ORF">AFUS01_LOCUS2390</name>
</gene>
<protein>
    <submittedName>
        <fullName evidence="1">Uncharacterized protein</fullName>
    </submittedName>
</protein>
<proteinExistence type="predicted"/>
<feature type="non-terminal residue" evidence="1">
    <location>
        <position position="1"/>
    </location>
</feature>
<evidence type="ECO:0000313" key="2">
    <source>
        <dbReference type="Proteomes" id="UP000708208"/>
    </source>
</evidence>
<dbReference type="OrthoDB" id="2131567at2759"/>
<organism evidence="1 2">
    <name type="scientific">Allacma fusca</name>
    <dbReference type="NCBI Taxonomy" id="39272"/>
    <lineage>
        <taxon>Eukaryota</taxon>
        <taxon>Metazoa</taxon>
        <taxon>Ecdysozoa</taxon>
        <taxon>Arthropoda</taxon>
        <taxon>Hexapoda</taxon>
        <taxon>Collembola</taxon>
        <taxon>Symphypleona</taxon>
        <taxon>Sminthuridae</taxon>
        <taxon>Allacma</taxon>
    </lineage>
</organism>
<dbReference type="EMBL" id="CAJVCH010013641">
    <property type="protein sequence ID" value="CAG7675927.1"/>
    <property type="molecule type" value="Genomic_DNA"/>
</dbReference>
<evidence type="ECO:0000313" key="1">
    <source>
        <dbReference type="EMBL" id="CAG7675927.1"/>
    </source>
</evidence>
<accession>A0A8J2NN32</accession>
<name>A0A8J2NN32_9HEXA</name>
<reference evidence="1" key="1">
    <citation type="submission" date="2021-06" db="EMBL/GenBank/DDBJ databases">
        <authorList>
            <person name="Hodson N. C."/>
            <person name="Mongue J. A."/>
            <person name="Jaron S. K."/>
        </authorList>
    </citation>
    <scope>NUCLEOTIDE SEQUENCE</scope>
</reference>
<sequence>MPGLNDDKKRKKREINLNSFFLDNVLEEEGEDVDGIVPFSKGTVESTIFDMKSDKSFICSLCIWIQPHFA</sequence>
<keyword evidence="2" id="KW-1185">Reference proteome</keyword>
<dbReference type="AlphaFoldDB" id="A0A8J2NN32"/>
<dbReference type="Proteomes" id="UP000708208">
    <property type="component" value="Unassembled WGS sequence"/>
</dbReference>
<comment type="caution">
    <text evidence="1">The sequence shown here is derived from an EMBL/GenBank/DDBJ whole genome shotgun (WGS) entry which is preliminary data.</text>
</comment>